<protein>
    <submittedName>
        <fullName evidence="1">Uncharacterized protein</fullName>
    </submittedName>
</protein>
<dbReference type="Gene3D" id="2.40.70.10">
    <property type="entry name" value="Acid Proteases"/>
    <property type="match status" value="1"/>
</dbReference>
<dbReference type="AlphaFoldDB" id="A0AAV3NPN0"/>
<dbReference type="CDD" id="cd00303">
    <property type="entry name" value="retropepsin_like"/>
    <property type="match status" value="1"/>
</dbReference>
<dbReference type="PANTHER" id="PTHR33240">
    <property type="entry name" value="OS08G0508500 PROTEIN"/>
    <property type="match status" value="1"/>
</dbReference>
<evidence type="ECO:0000313" key="2">
    <source>
        <dbReference type="Proteomes" id="UP001454036"/>
    </source>
</evidence>
<organism evidence="1 2">
    <name type="scientific">Lithospermum erythrorhizon</name>
    <name type="common">Purple gromwell</name>
    <name type="synonym">Lithospermum officinale var. erythrorhizon</name>
    <dbReference type="NCBI Taxonomy" id="34254"/>
    <lineage>
        <taxon>Eukaryota</taxon>
        <taxon>Viridiplantae</taxon>
        <taxon>Streptophyta</taxon>
        <taxon>Embryophyta</taxon>
        <taxon>Tracheophyta</taxon>
        <taxon>Spermatophyta</taxon>
        <taxon>Magnoliopsida</taxon>
        <taxon>eudicotyledons</taxon>
        <taxon>Gunneridae</taxon>
        <taxon>Pentapetalae</taxon>
        <taxon>asterids</taxon>
        <taxon>lamiids</taxon>
        <taxon>Boraginales</taxon>
        <taxon>Boraginaceae</taxon>
        <taxon>Boraginoideae</taxon>
        <taxon>Lithospermeae</taxon>
        <taxon>Lithospermum</taxon>
    </lineage>
</organism>
<name>A0AAV3NPN0_LITER</name>
<gene>
    <name evidence="1" type="ORF">LIER_02496</name>
</gene>
<evidence type="ECO:0000313" key="1">
    <source>
        <dbReference type="EMBL" id="GAA0141329.1"/>
    </source>
</evidence>
<comment type="caution">
    <text evidence="1">The sequence shown here is derived from an EMBL/GenBank/DDBJ whole genome shotgun (WGS) entry which is preliminary data.</text>
</comment>
<dbReference type="InterPro" id="IPR021109">
    <property type="entry name" value="Peptidase_aspartic_dom_sf"/>
</dbReference>
<dbReference type="EMBL" id="BAABME010000272">
    <property type="protein sequence ID" value="GAA0141329.1"/>
    <property type="molecule type" value="Genomic_DNA"/>
</dbReference>
<reference evidence="1 2" key="1">
    <citation type="submission" date="2024-01" db="EMBL/GenBank/DDBJ databases">
        <title>The complete chloroplast genome sequence of Lithospermum erythrorhizon: insights into the phylogenetic relationship among Boraginaceae species and the maternal lineages of purple gromwells.</title>
        <authorList>
            <person name="Okada T."/>
            <person name="Watanabe K."/>
        </authorList>
    </citation>
    <scope>NUCLEOTIDE SEQUENCE [LARGE SCALE GENOMIC DNA]</scope>
</reference>
<accession>A0AAV3NPN0</accession>
<dbReference type="PANTHER" id="PTHR33240:SF15">
    <property type="entry name" value="GAG-PRO-LIKE PROTEIN"/>
    <property type="match status" value="1"/>
</dbReference>
<proteinExistence type="predicted"/>
<keyword evidence="2" id="KW-1185">Reference proteome</keyword>
<sequence>MLVDTGSSADILYLAAYDRLGLPSNLLKPSCTPLTCFTRHSIYPVGIAELDFTVGEAPRTSTIRVSFTVVDISDHSYNGLIGHPILTALRAIVSYLHLKIKFPTTGGVGEVSGTRKELRFVSSCQSLEGHH</sequence>
<dbReference type="Proteomes" id="UP001454036">
    <property type="component" value="Unassembled WGS sequence"/>
</dbReference>